<evidence type="ECO:0000313" key="2">
    <source>
        <dbReference type="Proteomes" id="UP001143981"/>
    </source>
</evidence>
<proteinExistence type="predicted"/>
<evidence type="ECO:0000313" key="1">
    <source>
        <dbReference type="EMBL" id="KAJ1721991.1"/>
    </source>
</evidence>
<gene>
    <name evidence="1" type="ORF">LPJ61_005978</name>
</gene>
<keyword evidence="2" id="KW-1185">Reference proteome</keyword>
<sequence>MRRDSIECMLLKWLPTSHPWAAFRTDGDSQAIEFPRLRRLSVSYRGPKATNMVAGQRLDDDSLVLHFPALRHLAIKYPDTACPLLKRAVFPSRLESIEIVASTAMLEQIASIAPPETRSLAIRIPSQARGSAGALLNAKRILERVRGCKEKELVVDDTSLRVLPEDIAGTGLTRLVVATPTCVDSMLGFIGTHPDLDSLTLSSLATGEIVSDIWIPESGARALVAPLDTRIRTISFKIRRQLYSPDVAIPAVKYLLLRIPTLVELLAPEIPKRPIVDFISEHVQRYPHLASIRLRLDGSVGR</sequence>
<dbReference type="OrthoDB" id="5520676at2759"/>
<name>A0A9W8CRV7_9FUNG</name>
<dbReference type="EMBL" id="JANBOI010002419">
    <property type="protein sequence ID" value="KAJ1721991.1"/>
    <property type="molecule type" value="Genomic_DNA"/>
</dbReference>
<accession>A0A9W8CRV7</accession>
<dbReference type="Proteomes" id="UP001143981">
    <property type="component" value="Unassembled WGS sequence"/>
</dbReference>
<organism evidence="1 2">
    <name type="scientific">Coemansia biformis</name>
    <dbReference type="NCBI Taxonomy" id="1286918"/>
    <lineage>
        <taxon>Eukaryota</taxon>
        <taxon>Fungi</taxon>
        <taxon>Fungi incertae sedis</taxon>
        <taxon>Zoopagomycota</taxon>
        <taxon>Kickxellomycotina</taxon>
        <taxon>Kickxellomycetes</taxon>
        <taxon>Kickxellales</taxon>
        <taxon>Kickxellaceae</taxon>
        <taxon>Coemansia</taxon>
    </lineage>
</organism>
<reference evidence="1" key="1">
    <citation type="submission" date="2022-07" db="EMBL/GenBank/DDBJ databases">
        <title>Phylogenomic reconstructions and comparative analyses of Kickxellomycotina fungi.</title>
        <authorList>
            <person name="Reynolds N.K."/>
            <person name="Stajich J.E."/>
            <person name="Barry K."/>
            <person name="Grigoriev I.V."/>
            <person name="Crous P."/>
            <person name="Smith M.E."/>
        </authorList>
    </citation>
    <scope>NUCLEOTIDE SEQUENCE</scope>
    <source>
        <strain evidence="1">BCRC 34381</strain>
    </source>
</reference>
<comment type="caution">
    <text evidence="1">The sequence shown here is derived from an EMBL/GenBank/DDBJ whole genome shotgun (WGS) entry which is preliminary data.</text>
</comment>
<dbReference type="AlphaFoldDB" id="A0A9W8CRV7"/>
<protein>
    <submittedName>
        <fullName evidence="1">Uncharacterized protein</fullName>
    </submittedName>
</protein>